<comment type="caution">
    <text evidence="1">The sequence shown here is derived from an EMBL/GenBank/DDBJ whole genome shotgun (WGS) entry which is preliminary data.</text>
</comment>
<protein>
    <submittedName>
        <fullName evidence="1">Uncharacterized protein</fullName>
    </submittedName>
</protein>
<reference evidence="1 2" key="1">
    <citation type="submission" date="2015-11" db="EMBL/GenBank/DDBJ databases">
        <title>Draft genome sequence of Agrobacterium sp. R89-1.</title>
        <authorList>
            <person name="Zahradnik J."/>
            <person name="Kyslikova E."/>
            <person name="Palyzova A."/>
            <person name="Kyslik P."/>
        </authorList>
    </citation>
    <scope>NUCLEOTIDE SEQUENCE [LARGE SCALE GENOMIC DNA]</scope>
    <source>
        <strain evidence="1 2">R89-1</strain>
    </source>
</reference>
<dbReference type="AlphaFoldDB" id="A0A135NXV3"/>
<dbReference type="EMBL" id="LNUW01000039">
    <property type="protein sequence ID" value="KXG84011.1"/>
    <property type="molecule type" value="Genomic_DNA"/>
</dbReference>
<sequence>MIIQIEKGAIRGDRWSFTILGAYKRRWAPYVQAHGPGQGQLPLDRVWPQGLSFLSRSAERTSYIRRFGEMRKGAETTI</sequence>
<gene>
    <name evidence="1" type="ORF">ATO67_14800</name>
</gene>
<dbReference type="Proteomes" id="UP000070498">
    <property type="component" value="Unassembled WGS sequence"/>
</dbReference>
<evidence type="ECO:0000313" key="1">
    <source>
        <dbReference type="EMBL" id="KXG84011.1"/>
    </source>
</evidence>
<accession>A0A135NXV3</accession>
<proteinExistence type="predicted"/>
<name>A0A135NXV3_9HYPH</name>
<keyword evidence="2" id="KW-1185">Reference proteome</keyword>
<organism evidence="1 2">
    <name type="scientific">Agrobacterium bohemicum</name>
    <dbReference type="NCBI Taxonomy" id="2052828"/>
    <lineage>
        <taxon>Bacteria</taxon>
        <taxon>Pseudomonadati</taxon>
        <taxon>Pseudomonadota</taxon>
        <taxon>Alphaproteobacteria</taxon>
        <taxon>Hyphomicrobiales</taxon>
        <taxon>Rhizobiaceae</taxon>
        <taxon>Rhizobium/Agrobacterium group</taxon>
        <taxon>Agrobacterium</taxon>
    </lineage>
</organism>
<evidence type="ECO:0000313" key="2">
    <source>
        <dbReference type="Proteomes" id="UP000070498"/>
    </source>
</evidence>
<dbReference type="STRING" id="2052828.ATO67_14800"/>